<accession>A0A1F7RB70</accession>
<feature type="domain" description="VanZ-like" evidence="2">
    <location>
        <begin position="37"/>
        <end position="128"/>
    </location>
</feature>
<feature type="transmembrane region" description="Helical" evidence="1">
    <location>
        <begin position="78"/>
        <end position="97"/>
    </location>
</feature>
<feature type="transmembrane region" description="Helical" evidence="1">
    <location>
        <begin position="49"/>
        <end position="66"/>
    </location>
</feature>
<proteinExistence type="predicted"/>
<gene>
    <name evidence="3" type="ORF">A2042_01020</name>
</gene>
<feature type="transmembrane region" description="Helical" evidence="1">
    <location>
        <begin position="112"/>
        <end position="130"/>
    </location>
</feature>
<keyword evidence="1" id="KW-0472">Membrane</keyword>
<evidence type="ECO:0000259" key="2">
    <source>
        <dbReference type="Pfam" id="PF04892"/>
    </source>
</evidence>
<keyword evidence="1" id="KW-0812">Transmembrane</keyword>
<reference evidence="3 4" key="1">
    <citation type="journal article" date="2016" name="Nat. Commun.">
        <title>Thousands of microbial genomes shed light on interconnected biogeochemical processes in an aquifer system.</title>
        <authorList>
            <person name="Anantharaman K."/>
            <person name="Brown C.T."/>
            <person name="Hug L.A."/>
            <person name="Sharon I."/>
            <person name="Castelle C.J."/>
            <person name="Probst A.J."/>
            <person name="Thomas B.C."/>
            <person name="Singh A."/>
            <person name="Wilkins M.J."/>
            <person name="Karaoz U."/>
            <person name="Brodie E.L."/>
            <person name="Williams K.H."/>
            <person name="Hubbard S.S."/>
            <person name="Banfield J.F."/>
        </authorList>
    </citation>
    <scope>NUCLEOTIDE SEQUENCE [LARGE SCALE GENOMIC DNA]</scope>
</reference>
<name>A0A1F7RB70_9BACT</name>
<comment type="caution">
    <text evidence="3">The sequence shown here is derived from an EMBL/GenBank/DDBJ whole genome shotgun (WGS) entry which is preliminary data.</text>
</comment>
<protein>
    <recommendedName>
        <fullName evidence="2">VanZ-like domain-containing protein</fullName>
    </recommendedName>
</protein>
<organism evidence="3 4">
    <name type="scientific">Candidatus Schekmanbacteria bacterium GWA2_38_11</name>
    <dbReference type="NCBI Taxonomy" id="1817876"/>
    <lineage>
        <taxon>Bacteria</taxon>
        <taxon>Candidatus Schekmaniibacteriota</taxon>
    </lineage>
</organism>
<dbReference type="Proteomes" id="UP000178526">
    <property type="component" value="Unassembled WGS sequence"/>
</dbReference>
<evidence type="ECO:0000256" key="1">
    <source>
        <dbReference type="SAM" id="Phobius"/>
    </source>
</evidence>
<dbReference type="NCBIfam" id="NF037970">
    <property type="entry name" value="vanZ_1"/>
    <property type="match status" value="1"/>
</dbReference>
<dbReference type="InterPro" id="IPR006976">
    <property type="entry name" value="VanZ-like"/>
</dbReference>
<feature type="transmembrane region" description="Helical" evidence="1">
    <location>
        <begin position="12"/>
        <end position="29"/>
    </location>
</feature>
<sequence length="133" mass="15680">MNEKREKKSYIFIKLWGPVILWCLLIFSLSNQQDLTVDIENEFLLRKFAHVTEYAVLTFLLFRALYKWPRERIVSPMRLKIISISFSIGFALVFAMSDEFHQIFIQGRNGNPYDVMIDSIGMMLVGLILIKRE</sequence>
<dbReference type="AlphaFoldDB" id="A0A1F7RB70"/>
<dbReference type="Pfam" id="PF04892">
    <property type="entry name" value="VanZ"/>
    <property type="match status" value="1"/>
</dbReference>
<evidence type="ECO:0000313" key="4">
    <source>
        <dbReference type="Proteomes" id="UP000178526"/>
    </source>
</evidence>
<evidence type="ECO:0000313" key="3">
    <source>
        <dbReference type="EMBL" id="OGL38805.1"/>
    </source>
</evidence>
<dbReference type="EMBL" id="MGDB01000135">
    <property type="protein sequence ID" value="OGL38805.1"/>
    <property type="molecule type" value="Genomic_DNA"/>
</dbReference>
<keyword evidence="1" id="KW-1133">Transmembrane helix</keyword>